<name>A0AA39YV95_9PEZI</name>
<feature type="domain" description="Reverse transcriptase" evidence="15">
    <location>
        <begin position="520"/>
        <end position="856"/>
    </location>
</feature>
<feature type="region of interest" description="Disordered" evidence="14">
    <location>
        <begin position="1"/>
        <end position="26"/>
    </location>
</feature>
<keyword evidence="11 13" id="KW-0539">Nucleus</keyword>
<dbReference type="SMART" id="SM00975">
    <property type="entry name" value="Telomerase_RBD"/>
    <property type="match status" value="1"/>
</dbReference>
<evidence type="ECO:0000313" key="17">
    <source>
        <dbReference type="Proteomes" id="UP001175001"/>
    </source>
</evidence>
<protein>
    <recommendedName>
        <fullName evidence="3 13">Telomerase reverse transcriptase</fullName>
        <ecNumber evidence="2 13">2.7.7.49</ecNumber>
    </recommendedName>
    <alternativeName>
        <fullName evidence="13">Telomerase catalytic subunit</fullName>
    </alternativeName>
</protein>
<evidence type="ECO:0000256" key="7">
    <source>
        <dbReference type="ARBA" id="ARBA00022723"/>
    </source>
</evidence>
<keyword evidence="4 13" id="KW-0158">Chromosome</keyword>
<dbReference type="PANTHER" id="PTHR12066">
    <property type="entry name" value="TELOMERASE REVERSE TRANSCRIPTASE"/>
    <property type="match status" value="1"/>
</dbReference>
<keyword evidence="17" id="KW-1185">Reference proteome</keyword>
<dbReference type="Gene3D" id="3.30.70.2630">
    <property type="match status" value="1"/>
</dbReference>
<dbReference type="PRINTS" id="PR01365">
    <property type="entry name" value="TELOMERASERT"/>
</dbReference>
<evidence type="ECO:0000313" key="16">
    <source>
        <dbReference type="EMBL" id="KAK0659267.1"/>
    </source>
</evidence>
<comment type="catalytic activity">
    <reaction evidence="12 13">
        <text>DNA(n) + a 2'-deoxyribonucleoside 5'-triphosphate = DNA(n+1) + diphosphate</text>
        <dbReference type="Rhea" id="RHEA:22508"/>
        <dbReference type="Rhea" id="RHEA-COMP:17339"/>
        <dbReference type="Rhea" id="RHEA-COMP:17340"/>
        <dbReference type="ChEBI" id="CHEBI:33019"/>
        <dbReference type="ChEBI" id="CHEBI:61560"/>
        <dbReference type="ChEBI" id="CHEBI:173112"/>
        <dbReference type="EC" id="2.7.7.49"/>
    </reaction>
</comment>
<dbReference type="Pfam" id="PF12009">
    <property type="entry name" value="Telomerase_RBD"/>
    <property type="match status" value="1"/>
</dbReference>
<evidence type="ECO:0000256" key="13">
    <source>
        <dbReference type="RuleBase" id="RU365061"/>
    </source>
</evidence>
<comment type="caution">
    <text evidence="16">The sequence shown here is derived from an EMBL/GenBank/DDBJ whole genome shotgun (WGS) entry which is preliminary data.</text>
</comment>
<proteinExistence type="inferred from homology"/>
<dbReference type="InterPro" id="IPR043502">
    <property type="entry name" value="DNA/RNA_pol_sf"/>
</dbReference>
<evidence type="ECO:0000259" key="15">
    <source>
        <dbReference type="PROSITE" id="PS50878"/>
    </source>
</evidence>
<evidence type="ECO:0000256" key="2">
    <source>
        <dbReference type="ARBA" id="ARBA00012493"/>
    </source>
</evidence>
<dbReference type="SUPFAM" id="SSF56672">
    <property type="entry name" value="DNA/RNA polymerases"/>
    <property type="match status" value="1"/>
</dbReference>
<dbReference type="Pfam" id="PF00078">
    <property type="entry name" value="RVT_1"/>
    <property type="match status" value="1"/>
</dbReference>
<keyword evidence="6 13" id="KW-0548">Nucleotidyltransferase</keyword>
<dbReference type="GO" id="GO:0000333">
    <property type="term" value="C:telomerase catalytic core complex"/>
    <property type="evidence" value="ECO:0007669"/>
    <property type="project" value="TreeGrafter"/>
</dbReference>
<dbReference type="PROSITE" id="PS50878">
    <property type="entry name" value="RT_POL"/>
    <property type="match status" value="1"/>
</dbReference>
<feature type="compositionally biased region" description="Low complexity" evidence="14">
    <location>
        <begin position="17"/>
        <end position="26"/>
    </location>
</feature>
<evidence type="ECO:0000256" key="10">
    <source>
        <dbReference type="ARBA" id="ARBA00022918"/>
    </source>
</evidence>
<keyword evidence="8 13" id="KW-0460">Magnesium</keyword>
<dbReference type="GO" id="GO:0000781">
    <property type="term" value="C:chromosome, telomeric region"/>
    <property type="evidence" value="ECO:0007669"/>
    <property type="project" value="UniProtKB-SubCell"/>
</dbReference>
<dbReference type="GO" id="GO:0046872">
    <property type="term" value="F:metal ion binding"/>
    <property type="evidence" value="ECO:0007669"/>
    <property type="project" value="UniProtKB-KW"/>
</dbReference>
<keyword evidence="10 13" id="KW-0695">RNA-directed DNA polymerase</keyword>
<evidence type="ECO:0000256" key="14">
    <source>
        <dbReference type="SAM" id="MobiDB-lite"/>
    </source>
</evidence>
<reference evidence="16" key="1">
    <citation type="submission" date="2023-06" db="EMBL/GenBank/DDBJ databases">
        <title>Multi-omics analyses reveal the molecular pathogenesis toolkit of Lasiodiplodia hormozganensis, a cross-kingdom pathogen.</title>
        <authorList>
            <person name="Felix C."/>
            <person name="Meneses R."/>
            <person name="Goncalves M.F.M."/>
            <person name="Tilleman L."/>
            <person name="Duarte A.S."/>
            <person name="Jorrin-Novo J.V."/>
            <person name="Van De Peer Y."/>
            <person name="Deforce D."/>
            <person name="Van Nieuwerburgh F."/>
            <person name="Esteves A.C."/>
            <person name="Alves A."/>
        </authorList>
    </citation>
    <scope>NUCLEOTIDE SEQUENCE</scope>
    <source>
        <strain evidence="16">CBS 339.90</strain>
    </source>
</reference>
<gene>
    <name evidence="16" type="primary">TERT</name>
    <name evidence="16" type="ORF">DIS24_g4030</name>
</gene>
<evidence type="ECO:0000256" key="1">
    <source>
        <dbReference type="ARBA" id="ARBA00008001"/>
    </source>
</evidence>
<evidence type="ECO:0000256" key="8">
    <source>
        <dbReference type="ARBA" id="ARBA00022842"/>
    </source>
</evidence>
<evidence type="ECO:0000256" key="12">
    <source>
        <dbReference type="ARBA" id="ARBA00048173"/>
    </source>
</evidence>
<dbReference type="Pfam" id="PF21399">
    <property type="entry name" value="TERT_C"/>
    <property type="match status" value="1"/>
</dbReference>
<dbReference type="InterPro" id="IPR000477">
    <property type="entry name" value="RT_dom"/>
</dbReference>
<dbReference type="Gene3D" id="1.10.132.70">
    <property type="match status" value="1"/>
</dbReference>
<dbReference type="Gene3D" id="1.10.357.90">
    <property type="match status" value="1"/>
</dbReference>
<evidence type="ECO:0000256" key="11">
    <source>
        <dbReference type="ARBA" id="ARBA00023242"/>
    </source>
</evidence>
<evidence type="ECO:0000256" key="9">
    <source>
        <dbReference type="ARBA" id="ARBA00022895"/>
    </source>
</evidence>
<dbReference type="AlphaFoldDB" id="A0AA39YV95"/>
<dbReference type="CDD" id="cd01648">
    <property type="entry name" value="TERT"/>
    <property type="match status" value="1"/>
</dbReference>
<accession>A0AA39YV95</accession>
<keyword evidence="5 13" id="KW-0808">Transferase</keyword>
<keyword evidence="7 13" id="KW-0479">Metal-binding</keyword>
<dbReference type="EC" id="2.7.7.49" evidence="2 13"/>
<dbReference type="GO" id="GO:0070034">
    <property type="term" value="F:telomerase RNA binding"/>
    <property type="evidence" value="ECO:0007669"/>
    <property type="project" value="TreeGrafter"/>
</dbReference>
<evidence type="ECO:0000256" key="5">
    <source>
        <dbReference type="ARBA" id="ARBA00022679"/>
    </source>
</evidence>
<dbReference type="GO" id="GO:0007004">
    <property type="term" value="P:telomere maintenance via telomerase"/>
    <property type="evidence" value="ECO:0007669"/>
    <property type="project" value="TreeGrafter"/>
</dbReference>
<dbReference type="InterPro" id="IPR021891">
    <property type="entry name" value="Telomerase_RBD"/>
</dbReference>
<dbReference type="GO" id="GO:0003720">
    <property type="term" value="F:telomerase activity"/>
    <property type="evidence" value="ECO:0007669"/>
    <property type="project" value="InterPro"/>
</dbReference>
<dbReference type="InterPro" id="IPR049139">
    <property type="entry name" value="TERT_C"/>
</dbReference>
<keyword evidence="9 13" id="KW-0779">Telomere</keyword>
<evidence type="ECO:0000256" key="4">
    <source>
        <dbReference type="ARBA" id="ARBA00022454"/>
    </source>
</evidence>
<evidence type="ECO:0000256" key="6">
    <source>
        <dbReference type="ARBA" id="ARBA00022695"/>
    </source>
</evidence>
<evidence type="ECO:0000256" key="3">
    <source>
        <dbReference type="ARBA" id="ARBA00016182"/>
    </source>
</evidence>
<organism evidence="16 17">
    <name type="scientific">Lasiodiplodia hormozganensis</name>
    <dbReference type="NCBI Taxonomy" id="869390"/>
    <lineage>
        <taxon>Eukaryota</taxon>
        <taxon>Fungi</taxon>
        <taxon>Dikarya</taxon>
        <taxon>Ascomycota</taxon>
        <taxon>Pezizomycotina</taxon>
        <taxon>Dothideomycetes</taxon>
        <taxon>Dothideomycetes incertae sedis</taxon>
        <taxon>Botryosphaeriales</taxon>
        <taxon>Botryosphaeriaceae</taxon>
        <taxon>Lasiodiplodia</taxon>
    </lineage>
</organism>
<sequence>MKRKRSASDAAGRPRDTTATPPATHPVLQRFYPQVLTLRRFLLSKLARASTRKRRRIAQLGLGREPTAAPGAVAADDLRILLDNTWVGAAHHTAPAELVDLEKDLEIFSQQLPSSSSPGDVCPELQSEIVDFVIRSLFRKHPGLHRPPHVLCHGYERASCPDHGPGPPDAPPTMSGIVSRHPNSHVKAVKGPAWSALLVALGHGGDRVMMELLMNCGVFASLNGPSGTCYQLSGKPLADLEPVFPLQNSSAHEVSIPAPGPERPGDRGSDSLTAIAFVRSRMLYARAALNAKGEVRFGLRHIHVLNRLSDHTSLKQTIHVLRYIFPRQFGLHNVFTCKTDFRETSQPFKDYTLHSGLQQVCFTDMATPEHQVEAFCRAVMKKVVPKRLWGEGETQAHNSHVFLAQVGRFVRLRRFETLTLHEVMQDMKIADVAWLRPPNVRSGHKMAQSDYNKRRELFAELIYYLFDSFLILLIRTNFHVTESNADKNRLYYFRHDVWRKLTEPALTHLKTTMFEEMKTDQATRILASRQLGYSQVRLLPKKIGARPITNLRRRTQIMVNGRSVLGRSINSVMKPVFNVLNWEKLTQPERLGSSLFSVGDMHSRLKAFRSTLEQRGLMEKPLYFVKVDVKSCFDTIPQKRLLDIVRSLLSLDEYRVKRHVEVNTAVPCRYSSSITSAAKPVKKYLAQARGSGDQRDFAEFLQAQLRIKSRNAVFVDSVVEQRQSKEEVMKLLTEHVERNMIKIGKKFYRQKTGIPQGSVLSSLLCSFFYAELEADLLDFLTADTSVLLRLIDDSLLITTERNHAEQFLRLMHEGNEDYGIGIKRDKTLLNFSCTVDGTDVSRLPSLTDFPYCGTLINTGDLNIRKDLRPKAPRELRDGLTVEFSKLPGQTFHRKTLNALKIQLHGMLLDTSFNQERTVLGNLYGCFAEAARKCFHYLQCLPARKHRSDRLLIKTVHDVAALASATMRRKRERGRWQGYRCEVSRRHTQWLCYRAFQSVFQRKQTKHAGLLRWLAAHGAAARPRGAWGLVSA</sequence>
<dbReference type="PANTHER" id="PTHR12066:SF0">
    <property type="entry name" value="TELOMERASE REVERSE TRANSCRIPTASE"/>
    <property type="match status" value="1"/>
</dbReference>
<comment type="function">
    <text evidence="13">Telomerase is a ribonucleoprotein enzyme essential for the replication of chromosome termini in most eukaryotes. It elongates telomeres. It is a reverse transcriptase that adds simple sequence repeats to chromosome ends by copying a template sequence within the RNA component of the enzyme.</text>
</comment>
<dbReference type="Proteomes" id="UP001175001">
    <property type="component" value="Unassembled WGS sequence"/>
</dbReference>
<dbReference type="InterPro" id="IPR003545">
    <property type="entry name" value="Telomerase_RT"/>
</dbReference>
<comment type="similarity">
    <text evidence="1 13">Belongs to the reverse transcriptase family. Telomerase subfamily.</text>
</comment>
<comment type="subcellular location">
    <subcellularLocation>
        <location evidence="13">Nucleus</location>
    </subcellularLocation>
    <subcellularLocation>
        <location evidence="13">Chromosome</location>
        <location evidence="13">Telomere</location>
    </subcellularLocation>
</comment>
<dbReference type="GO" id="GO:0042162">
    <property type="term" value="F:telomeric DNA binding"/>
    <property type="evidence" value="ECO:0007669"/>
    <property type="project" value="TreeGrafter"/>
</dbReference>
<dbReference type="EMBL" id="JAUJDW010000014">
    <property type="protein sequence ID" value="KAK0659267.1"/>
    <property type="molecule type" value="Genomic_DNA"/>
</dbReference>